<proteinExistence type="predicted"/>
<reference evidence="1" key="1">
    <citation type="submission" date="2016-04" db="EMBL/GenBank/DDBJ databases">
        <authorList>
            <person name="Tabuchi Yagui T.R."/>
        </authorList>
    </citation>
    <scope>NUCLEOTIDE SEQUENCE [LARGE SCALE GENOMIC DNA]</scope>
    <source>
        <strain evidence="1">NIES-26</strain>
    </source>
</reference>
<name>A0A367RWU2_9NOSO</name>
<dbReference type="EMBL" id="LXQD01000030">
    <property type="protein sequence ID" value="RCJ40995.1"/>
    <property type="molecule type" value="Genomic_DNA"/>
</dbReference>
<accession>A0A367RWU2</accession>
<evidence type="ECO:0000313" key="2">
    <source>
        <dbReference type="Proteomes" id="UP000252107"/>
    </source>
</evidence>
<organism evidence="1 2">
    <name type="scientific">Nostoc minutum NIES-26</name>
    <dbReference type="NCBI Taxonomy" id="1844469"/>
    <lineage>
        <taxon>Bacteria</taxon>
        <taxon>Bacillati</taxon>
        <taxon>Cyanobacteriota</taxon>
        <taxon>Cyanophyceae</taxon>
        <taxon>Nostocales</taxon>
        <taxon>Nostocaceae</taxon>
        <taxon>Nostoc</taxon>
    </lineage>
</organism>
<keyword evidence="2" id="KW-1185">Reference proteome</keyword>
<sequence>MIFDETDCIMTQPISRGQLYKLLKKNFLKCIKFDCKYEICQYYTSYPYQGAEVIRNTKLILTVSNTVIKSTRSPQYSMEQSDKIKALMASKYGHNNLFNNNDINRINWCLGTVISIKQIHDYMPSF</sequence>
<dbReference type="AlphaFoldDB" id="A0A367RWU2"/>
<protein>
    <submittedName>
        <fullName evidence="1">Uncharacterized protein</fullName>
    </submittedName>
</protein>
<gene>
    <name evidence="1" type="ORF">A6770_36665</name>
</gene>
<dbReference type="Proteomes" id="UP000252107">
    <property type="component" value="Unassembled WGS sequence"/>
</dbReference>
<comment type="caution">
    <text evidence="1">The sequence shown here is derived from an EMBL/GenBank/DDBJ whole genome shotgun (WGS) entry which is preliminary data.</text>
</comment>
<evidence type="ECO:0000313" key="1">
    <source>
        <dbReference type="EMBL" id="RCJ40995.1"/>
    </source>
</evidence>